<feature type="zinc finger region" description="C3H1-type" evidence="5">
    <location>
        <begin position="139"/>
        <end position="166"/>
    </location>
</feature>
<evidence type="ECO:0000256" key="2">
    <source>
        <dbReference type="ARBA" id="ARBA00022771"/>
    </source>
</evidence>
<dbReference type="GO" id="GO:0043022">
    <property type="term" value="F:ribosome binding"/>
    <property type="evidence" value="ECO:0007669"/>
    <property type="project" value="InterPro"/>
</dbReference>
<dbReference type="SUPFAM" id="SSF161219">
    <property type="entry name" value="CHY zinc finger-like"/>
    <property type="match status" value="1"/>
</dbReference>
<dbReference type="PROSITE" id="PS50090">
    <property type="entry name" value="MYB_LIKE"/>
    <property type="match status" value="1"/>
</dbReference>
<dbReference type="InterPro" id="IPR009057">
    <property type="entry name" value="Homeodomain-like_sf"/>
</dbReference>
<dbReference type="GO" id="GO:0008270">
    <property type="term" value="F:zinc ion binding"/>
    <property type="evidence" value="ECO:0007669"/>
    <property type="project" value="UniProtKB-KW"/>
</dbReference>
<dbReference type="GO" id="GO:0006450">
    <property type="term" value="P:regulation of translational fidelity"/>
    <property type="evidence" value="ECO:0007669"/>
    <property type="project" value="InterPro"/>
</dbReference>
<name>W2GW49_PHYNI</name>
<dbReference type="InterPro" id="IPR000571">
    <property type="entry name" value="Znf_CCCH"/>
</dbReference>
<feature type="domain" description="C3H1-type" evidence="8">
    <location>
        <begin position="46"/>
        <end position="73"/>
    </location>
</feature>
<dbReference type="Gene3D" id="4.10.1000.10">
    <property type="entry name" value="Zinc finger, CCCH-type"/>
    <property type="match status" value="2"/>
</dbReference>
<dbReference type="SUPFAM" id="SSF46689">
    <property type="entry name" value="Homeodomain-like"/>
    <property type="match status" value="1"/>
</dbReference>
<dbReference type="EMBL" id="KI686167">
    <property type="protein sequence ID" value="ETK87258.1"/>
    <property type="molecule type" value="Genomic_DNA"/>
</dbReference>
<feature type="domain" description="CHY-type" evidence="9">
    <location>
        <begin position="473"/>
        <end position="542"/>
    </location>
</feature>
<evidence type="ECO:0000256" key="5">
    <source>
        <dbReference type="PROSITE-ProRule" id="PRU00723"/>
    </source>
</evidence>
<dbReference type="InterPro" id="IPR037274">
    <property type="entry name" value="Znf_CHY_sf"/>
</dbReference>
<keyword evidence="1 5" id="KW-0479">Metal-binding</keyword>
<feature type="compositionally biased region" description="Polar residues" evidence="6">
    <location>
        <begin position="28"/>
        <end position="42"/>
    </location>
</feature>
<dbReference type="VEuPathDB" id="FungiDB:PPTG_11811"/>
<evidence type="ECO:0000259" key="7">
    <source>
        <dbReference type="PROSITE" id="PS50090"/>
    </source>
</evidence>
<dbReference type="PANTHER" id="PTHR43999:SF1">
    <property type="entry name" value="DNAJ HOMOLOG SUBFAMILY C MEMBER 2"/>
    <property type="match status" value="1"/>
</dbReference>
<dbReference type="SMART" id="SM00717">
    <property type="entry name" value="SANT"/>
    <property type="match status" value="1"/>
</dbReference>
<feature type="region of interest" description="Disordered" evidence="6">
    <location>
        <begin position="71"/>
        <end position="98"/>
    </location>
</feature>
<evidence type="ECO:0000259" key="9">
    <source>
        <dbReference type="PROSITE" id="PS51266"/>
    </source>
</evidence>
<dbReference type="Pfam" id="PF05495">
    <property type="entry name" value="zf-CHY"/>
    <property type="match status" value="1"/>
</dbReference>
<organism evidence="10">
    <name type="scientific">Phytophthora nicotianae</name>
    <name type="common">Potato buckeye rot agent</name>
    <name type="synonym">Phytophthora parasitica</name>
    <dbReference type="NCBI Taxonomy" id="4792"/>
    <lineage>
        <taxon>Eukaryota</taxon>
        <taxon>Sar</taxon>
        <taxon>Stramenopiles</taxon>
        <taxon>Oomycota</taxon>
        <taxon>Peronosporomycetes</taxon>
        <taxon>Peronosporales</taxon>
        <taxon>Peronosporaceae</taxon>
        <taxon>Phytophthora</taxon>
    </lineage>
</organism>
<keyword evidence="2 4" id="KW-0863">Zinc-finger</keyword>
<dbReference type="Pfam" id="PF18044">
    <property type="entry name" value="zf-CCCH_4"/>
    <property type="match status" value="1"/>
</dbReference>
<dbReference type="CDD" id="cd00167">
    <property type="entry name" value="SANT"/>
    <property type="match status" value="1"/>
</dbReference>
<accession>W2GW49</accession>
<keyword evidence="3 5" id="KW-0862">Zinc</keyword>
<dbReference type="Pfam" id="PF00642">
    <property type="entry name" value="zf-CCCH"/>
    <property type="match status" value="1"/>
</dbReference>
<dbReference type="SUPFAM" id="SSF90229">
    <property type="entry name" value="CCCH zinc finger"/>
    <property type="match status" value="2"/>
</dbReference>
<sequence>MSLEHNKHIETTSEDAKHVDLFIAESMTSQLSQNKTASSGQSAKRKSRQQLCRYFARSKCRDGEKCKFLHEKKPKKSKQVSCEEDAGSSTTQPAPACRDGEKCKFLHEKKPKKSKQVSCEEDAGSSTTQPAPAVEPEQKKKTRKCKYFAWNKCRNGDKCKFSHDSKNGGVKRKDDTLEPDLHPRAVVVVLGGSTEPETIKDEDTSEWSDAQQRALDLALKRYPASMDMTDRWTSIANEVDGRSLNECIDRFKKLCELVRSGVDPTTVYSSEEIATESIASERDPINSQIIPPEQRVAVGTEPEVTGTQICLEDLFLHEIGTLVAHQLVCQLQCANCPLTFDATLSLDEAKFQRWCPRCSVLHHIQIRPVFAHAQSDVLAYLDTENCSIIDVLPSNMLATCLECGNEALLEGVAPSQRSEQVCFSCHTKLAVMAKRFLARQLEGSSRKRDDSATKPEAKQRPNKFKETFVLGQPLPRFGACNHYRHSLRWFRFQCCGKAFPCNVCHDSSDCSKANMGILATRMICGLCSKEQSSSVKVCSCGNDVASKKTTTHHWEGGTGCRNYFLMSRWDKQKHRGQNKTECTKFTRVGAEAKRRRESANANANFLVPGVH</sequence>
<dbReference type="PROSITE" id="PS51266">
    <property type="entry name" value="ZF_CHY"/>
    <property type="match status" value="1"/>
</dbReference>
<feature type="domain" description="C3H1-type" evidence="8">
    <location>
        <begin position="139"/>
        <end position="166"/>
    </location>
</feature>
<evidence type="ECO:0000313" key="10">
    <source>
        <dbReference type="EMBL" id="ETK87258.1"/>
    </source>
</evidence>
<dbReference type="PROSITE" id="PS50103">
    <property type="entry name" value="ZF_C3H1"/>
    <property type="match status" value="2"/>
</dbReference>
<evidence type="ECO:0000256" key="1">
    <source>
        <dbReference type="ARBA" id="ARBA00022723"/>
    </source>
</evidence>
<feature type="domain" description="Myb-like" evidence="7">
    <location>
        <begin position="199"/>
        <end position="255"/>
    </location>
</feature>
<dbReference type="GO" id="GO:0051083">
    <property type="term" value="P:'de novo' cotranslational protein folding"/>
    <property type="evidence" value="ECO:0007669"/>
    <property type="project" value="InterPro"/>
</dbReference>
<dbReference type="InterPro" id="IPR008913">
    <property type="entry name" value="Znf_CHY"/>
</dbReference>
<proteinExistence type="predicted"/>
<dbReference type="Proteomes" id="UP000053236">
    <property type="component" value="Unassembled WGS sequence"/>
</dbReference>
<dbReference type="InterPro" id="IPR001005">
    <property type="entry name" value="SANT/Myb"/>
</dbReference>
<reference evidence="10" key="1">
    <citation type="submission" date="2013-11" db="EMBL/GenBank/DDBJ databases">
        <title>The Genome Sequence of Phytophthora parasitica CJ02B3.</title>
        <authorList>
            <consortium name="The Broad Institute Genomics Platform"/>
            <person name="Russ C."/>
            <person name="Tyler B."/>
            <person name="Panabieres F."/>
            <person name="Shan W."/>
            <person name="Tripathy S."/>
            <person name="Grunwald N."/>
            <person name="Machado M."/>
            <person name="Johnson C.S."/>
            <person name="Arredondo F."/>
            <person name="Hong C."/>
            <person name="Coffey M."/>
            <person name="Young S.K."/>
            <person name="Zeng Q."/>
            <person name="Gargeya S."/>
            <person name="Fitzgerald M."/>
            <person name="Abouelleil A."/>
            <person name="Alvarado L."/>
            <person name="Chapman S.B."/>
            <person name="Gainer-Dewar J."/>
            <person name="Goldberg J."/>
            <person name="Griggs A."/>
            <person name="Gujja S."/>
            <person name="Hansen M."/>
            <person name="Howarth C."/>
            <person name="Imamovic A."/>
            <person name="Ireland A."/>
            <person name="Larimer J."/>
            <person name="McCowan C."/>
            <person name="Murphy C."/>
            <person name="Pearson M."/>
            <person name="Poon T.W."/>
            <person name="Priest M."/>
            <person name="Roberts A."/>
            <person name="Saif S."/>
            <person name="Shea T."/>
            <person name="Sykes S."/>
            <person name="Wortman J."/>
            <person name="Nusbaum C."/>
            <person name="Birren B."/>
        </authorList>
    </citation>
    <scope>NUCLEOTIDE SEQUENCE [LARGE SCALE GENOMIC DNA]</scope>
    <source>
        <strain evidence="10">CJ02B3</strain>
    </source>
</reference>
<dbReference type="AlphaFoldDB" id="W2GW49"/>
<dbReference type="SMART" id="SM00356">
    <property type="entry name" value="ZnF_C3H1"/>
    <property type="match status" value="3"/>
</dbReference>
<protein>
    <recommendedName>
        <fullName evidence="11">C3H1-type domain-containing protein</fullName>
    </recommendedName>
</protein>
<dbReference type="InterPro" id="IPR044634">
    <property type="entry name" value="Zuotin/DnaJC2"/>
</dbReference>
<dbReference type="InterPro" id="IPR041367">
    <property type="entry name" value="Znf-CCCH_4"/>
</dbReference>
<feature type="zinc finger region" description="C3H1-type" evidence="5">
    <location>
        <begin position="46"/>
        <end position="73"/>
    </location>
</feature>
<evidence type="ECO:0000256" key="6">
    <source>
        <dbReference type="SAM" id="MobiDB-lite"/>
    </source>
</evidence>
<evidence type="ECO:0000259" key="8">
    <source>
        <dbReference type="PROSITE" id="PS50103"/>
    </source>
</evidence>
<dbReference type="PANTHER" id="PTHR43999">
    <property type="entry name" value="DNAJ HOMOLOG SUBFAMILY C MEMBER 2"/>
    <property type="match status" value="1"/>
</dbReference>
<dbReference type="GO" id="GO:0005829">
    <property type="term" value="C:cytosol"/>
    <property type="evidence" value="ECO:0007669"/>
    <property type="project" value="TreeGrafter"/>
</dbReference>
<evidence type="ECO:0008006" key="11">
    <source>
        <dbReference type="Google" id="ProtNLM"/>
    </source>
</evidence>
<dbReference type="Pfam" id="PF14608">
    <property type="entry name" value="zf-CCCH_2"/>
    <property type="match status" value="1"/>
</dbReference>
<dbReference type="Gene3D" id="1.10.10.60">
    <property type="entry name" value="Homeodomain-like"/>
    <property type="match status" value="1"/>
</dbReference>
<dbReference type="GO" id="GO:0030544">
    <property type="term" value="F:Hsp70 protein binding"/>
    <property type="evidence" value="ECO:0007669"/>
    <property type="project" value="InterPro"/>
</dbReference>
<dbReference type="InterPro" id="IPR036855">
    <property type="entry name" value="Znf_CCCH_sf"/>
</dbReference>
<feature type="region of interest" description="Disordered" evidence="6">
    <location>
        <begin position="114"/>
        <end position="138"/>
    </location>
</feature>
<evidence type="ECO:0000256" key="3">
    <source>
        <dbReference type="ARBA" id="ARBA00022833"/>
    </source>
</evidence>
<gene>
    <name evidence="10" type="ORF">L915_08279</name>
</gene>
<evidence type="ECO:0000256" key="4">
    <source>
        <dbReference type="PROSITE-ProRule" id="PRU00601"/>
    </source>
</evidence>
<feature type="region of interest" description="Disordered" evidence="6">
    <location>
        <begin position="28"/>
        <end position="48"/>
    </location>
</feature>